<accession>F3QSD0</accession>
<dbReference type="EMBL" id="AFBR01000025">
    <property type="protein sequence ID" value="EGG55471.1"/>
    <property type="molecule type" value="Genomic_DNA"/>
</dbReference>
<dbReference type="Proteomes" id="UP000005546">
    <property type="component" value="Unassembled WGS sequence"/>
</dbReference>
<protein>
    <submittedName>
        <fullName evidence="1">Uncharacterized protein</fullName>
    </submittedName>
</protein>
<evidence type="ECO:0000313" key="1">
    <source>
        <dbReference type="EMBL" id="EGG55471.1"/>
    </source>
</evidence>
<dbReference type="AlphaFoldDB" id="F3QSD0"/>
<comment type="caution">
    <text evidence="1">The sequence shown here is derived from an EMBL/GenBank/DDBJ whole genome shotgun (WGS) entry which is preliminary data.</text>
</comment>
<dbReference type="STRING" id="762982.HMPREF9442_01088"/>
<organism evidence="1 2">
    <name type="scientific">Paraprevotella xylaniphila YIT 11841</name>
    <dbReference type="NCBI Taxonomy" id="762982"/>
    <lineage>
        <taxon>Bacteria</taxon>
        <taxon>Pseudomonadati</taxon>
        <taxon>Bacteroidota</taxon>
        <taxon>Bacteroidia</taxon>
        <taxon>Bacteroidales</taxon>
        <taxon>Prevotellaceae</taxon>
        <taxon>Paraprevotella</taxon>
    </lineage>
</organism>
<gene>
    <name evidence="1" type="ORF">HMPREF9442_01088</name>
</gene>
<reference evidence="1 2" key="1">
    <citation type="submission" date="2011-02" db="EMBL/GenBank/DDBJ databases">
        <authorList>
            <person name="Weinstock G."/>
            <person name="Sodergren E."/>
            <person name="Clifton S."/>
            <person name="Fulton L."/>
            <person name="Fulton B."/>
            <person name="Courtney L."/>
            <person name="Fronick C."/>
            <person name="Harrison M."/>
            <person name="Strong C."/>
            <person name="Farmer C."/>
            <person name="Delahaunty K."/>
            <person name="Markovic C."/>
            <person name="Hall O."/>
            <person name="Minx P."/>
            <person name="Tomlinson C."/>
            <person name="Mitreva M."/>
            <person name="Hou S."/>
            <person name="Chen J."/>
            <person name="Wollam A."/>
            <person name="Pepin K.H."/>
            <person name="Johnson M."/>
            <person name="Bhonagiri V."/>
            <person name="Zhang X."/>
            <person name="Suruliraj S."/>
            <person name="Warren W."/>
            <person name="Chinwalla A."/>
            <person name="Mardis E.R."/>
            <person name="Wilson R.K."/>
        </authorList>
    </citation>
    <scope>NUCLEOTIDE SEQUENCE [LARGE SCALE GENOMIC DNA]</scope>
    <source>
        <strain evidence="1 2">YIT 11841</strain>
    </source>
</reference>
<dbReference type="HOGENOM" id="CLU_1747889_0_0_10"/>
<proteinExistence type="predicted"/>
<sequence>MQRKPAYMQIVCRRMIFHLAANGKCFSAELFEVVLVTVLERAKNACAIGFYSVSWRYLVNSHVRKHPAKSQRFPVGAYATFDPGVQSPSFRSVLFPNAFVSFPFVSIPFRENRLFSVRAGGTCQWAILVREVLTDCQSDVWAVHLVQKM</sequence>
<name>F3QSD0_9BACT</name>
<keyword evidence="2" id="KW-1185">Reference proteome</keyword>
<evidence type="ECO:0000313" key="2">
    <source>
        <dbReference type="Proteomes" id="UP000005546"/>
    </source>
</evidence>